<feature type="transmembrane region" description="Helical" evidence="6">
    <location>
        <begin position="264"/>
        <end position="290"/>
    </location>
</feature>
<dbReference type="GO" id="GO:0030420">
    <property type="term" value="P:establishment of competence for transformation"/>
    <property type="evidence" value="ECO:0007669"/>
    <property type="project" value="InterPro"/>
</dbReference>
<evidence type="ECO:0000256" key="1">
    <source>
        <dbReference type="ARBA" id="ARBA00004651"/>
    </source>
</evidence>
<comment type="subcellular location">
    <subcellularLocation>
        <location evidence="1">Cell membrane</location>
        <topology evidence="1">Multi-pass membrane protein</topology>
    </subcellularLocation>
</comment>
<dbReference type="KEGG" id="sacz:AOT14_15270"/>
<keyword evidence="2" id="KW-1003">Cell membrane</keyword>
<name>A0A0S1AYU8_9GAMM</name>
<evidence type="ECO:0000313" key="9">
    <source>
        <dbReference type="Proteomes" id="UP000061010"/>
    </source>
</evidence>
<feature type="transmembrane region" description="Helical" evidence="6">
    <location>
        <begin position="425"/>
        <end position="445"/>
    </location>
</feature>
<dbReference type="PANTHER" id="PTHR30619">
    <property type="entry name" value="DNA INTERNALIZATION/COMPETENCE PROTEIN COMEC/REC2"/>
    <property type="match status" value="1"/>
</dbReference>
<accession>A0A0S1AYU8</accession>
<dbReference type="SUPFAM" id="SSF56281">
    <property type="entry name" value="Metallo-hydrolase/oxidoreductase"/>
    <property type="match status" value="1"/>
</dbReference>
<dbReference type="Proteomes" id="UP000061010">
    <property type="component" value="Chromosome"/>
</dbReference>
<dbReference type="PANTHER" id="PTHR30619:SF1">
    <property type="entry name" value="RECOMBINATION PROTEIN 2"/>
    <property type="match status" value="1"/>
</dbReference>
<dbReference type="PATRIC" id="fig|128780.6.peg.1535"/>
<dbReference type="InterPro" id="IPR025405">
    <property type="entry name" value="DUF4131"/>
</dbReference>
<dbReference type="Pfam" id="PF13567">
    <property type="entry name" value="DUF4131"/>
    <property type="match status" value="1"/>
</dbReference>
<dbReference type="InterPro" id="IPR035681">
    <property type="entry name" value="ComA-like_MBL"/>
</dbReference>
<evidence type="ECO:0000256" key="3">
    <source>
        <dbReference type="ARBA" id="ARBA00022692"/>
    </source>
</evidence>
<dbReference type="InterPro" id="IPR001279">
    <property type="entry name" value="Metallo-B-lactamas"/>
</dbReference>
<evidence type="ECO:0000256" key="4">
    <source>
        <dbReference type="ARBA" id="ARBA00022989"/>
    </source>
</evidence>
<dbReference type="Pfam" id="PF03772">
    <property type="entry name" value="Competence"/>
    <property type="match status" value="1"/>
</dbReference>
<keyword evidence="5 6" id="KW-0472">Membrane</keyword>
<feature type="transmembrane region" description="Helical" evidence="6">
    <location>
        <begin position="310"/>
        <end position="337"/>
    </location>
</feature>
<evidence type="ECO:0000256" key="2">
    <source>
        <dbReference type="ARBA" id="ARBA00022475"/>
    </source>
</evidence>
<sequence length="806" mass="85974">MRERPGFGLATMWRWKGGPVACPLLGKATAACFLAGIGMVLWMPALPLPWLRWAALLAGLVLWVGSRVPWSGALLAGAGWAALHAGWALQAQLPPALERGVVAIAGTVVSLPEVEPRRTRFRFRVDGDAAQPDAVRGRLLQLAWYDDFGSVRPGPRLALRAGSRWRFQVRVRAPRGLANPGGADAERNALARRIVATGWVLRRDARQLAPPAGIDAWRERIAGRIDVAIGTPASRYVRALAVGDTRALDDGDWHMLRATGLTHLIAISGFHVGMVAGFIAVATSAVWWLLPWLGRCCPRSHAAAVAAVAGAAGYAAVAGFALPTVRTVLMVAVIALARLGRRPGSVTGALALAALLVLGGDPLAMLTAGFWLSFAGVAWLAGCLPERLHWLRGFLSAQAVATVGLLPLTAVLFDQASLAGPLANLLAIPWWSLVVVPLALLGTGLEAVVPGAGDWPWRASAWCFELSWPALSWLGGSRFALWWLPEATGMALPLALAGAVWLLLPRAVPGKALALLLWLPLLWPVRELPRHGEVELVLLDVGQGLSVLVRTRDHRLLYDAGPAVRDGFDAGERVVVPALRALGVSRLDAVVVSHGDNDHAGGAEAVRRAVPVMDWHAPPGMRPALAARHCGKGLRWQWDGVRFEYLHPHTGFPYLGNESSCVLRVGSAHGAVLLAGDIGEVIENGLVRRQRPSLRAEVVVAPHHGSAGSSLPGFVSATQARLVLVSAGHGNRFGHPRAEVVERWRAAGAEVLATPASGAVRVWLGAQGLQVRERRPWRRRLWDAAGRARAAVILSEDENTAVVPEG</sequence>
<dbReference type="EMBL" id="CP012900">
    <property type="protein sequence ID" value="ALJ27923.1"/>
    <property type="molecule type" value="Genomic_DNA"/>
</dbReference>
<dbReference type="InterPro" id="IPR036866">
    <property type="entry name" value="RibonucZ/Hydroxyglut_hydro"/>
</dbReference>
<reference evidence="8 9" key="1">
    <citation type="journal article" date="2015" name="Genome Announc.">
        <title>Complete Genome Sequencing of Stenotrophomonas acidaminiphila ZAC14D2_NAIMI4_2, a Multidrug-Resistant Strain Isolated from Sediments of a Polluted River in Mexico, Uncovers New Antibiotic Resistance Genes and a Novel Class-II Lasso Peptide Biosynthesis Gene Cluster.</title>
        <authorList>
            <person name="Vinuesa P."/>
            <person name="Ochoa-Sanchez L.E."/>
        </authorList>
    </citation>
    <scope>NUCLEOTIDE SEQUENCE [LARGE SCALE GENOMIC DNA]</scope>
    <source>
        <strain evidence="8 9">ZAC14D2_NAIMI4_2</strain>
    </source>
</reference>
<protein>
    <submittedName>
        <fullName evidence="8">Transmembrane protein</fullName>
    </submittedName>
</protein>
<dbReference type="NCBIfam" id="TIGR00361">
    <property type="entry name" value="ComEC_Rec2"/>
    <property type="match status" value="1"/>
</dbReference>
<dbReference type="NCBIfam" id="TIGR00360">
    <property type="entry name" value="ComEC_N-term"/>
    <property type="match status" value="1"/>
</dbReference>
<dbReference type="InterPro" id="IPR052159">
    <property type="entry name" value="Competence_DNA_uptake"/>
</dbReference>
<feature type="transmembrane region" description="Helical" evidence="6">
    <location>
        <begin position="48"/>
        <end position="65"/>
    </location>
</feature>
<keyword evidence="9" id="KW-1185">Reference proteome</keyword>
<keyword evidence="4 6" id="KW-1133">Transmembrane helix</keyword>
<gene>
    <name evidence="8" type="ORF">AOT14_15270</name>
</gene>
<dbReference type="SMART" id="SM00849">
    <property type="entry name" value="Lactamase_B"/>
    <property type="match status" value="1"/>
</dbReference>
<dbReference type="InterPro" id="IPR004477">
    <property type="entry name" value="ComEC_N"/>
</dbReference>
<feature type="transmembrane region" description="Helical" evidence="6">
    <location>
        <begin position="349"/>
        <end position="374"/>
    </location>
</feature>
<dbReference type="Pfam" id="PF00753">
    <property type="entry name" value="Lactamase_B"/>
    <property type="match status" value="1"/>
</dbReference>
<evidence type="ECO:0000256" key="5">
    <source>
        <dbReference type="ARBA" id="ARBA00023136"/>
    </source>
</evidence>
<dbReference type="AlphaFoldDB" id="A0A0S1AYU8"/>
<dbReference type="GO" id="GO:0005886">
    <property type="term" value="C:plasma membrane"/>
    <property type="evidence" value="ECO:0007669"/>
    <property type="project" value="UniProtKB-SubCell"/>
</dbReference>
<feature type="domain" description="Metallo-beta-lactamase" evidence="7">
    <location>
        <begin position="543"/>
        <end position="729"/>
    </location>
</feature>
<feature type="transmembrane region" description="Helical" evidence="6">
    <location>
        <begin position="20"/>
        <end position="42"/>
    </location>
</feature>
<organism evidence="8 9">
    <name type="scientific">Stenotrophomonas acidaminiphila</name>
    <dbReference type="NCBI Taxonomy" id="128780"/>
    <lineage>
        <taxon>Bacteria</taxon>
        <taxon>Pseudomonadati</taxon>
        <taxon>Pseudomonadota</taxon>
        <taxon>Gammaproteobacteria</taxon>
        <taxon>Lysobacterales</taxon>
        <taxon>Lysobacteraceae</taxon>
        <taxon>Stenotrophomonas</taxon>
    </lineage>
</organism>
<proteinExistence type="predicted"/>
<evidence type="ECO:0000256" key="6">
    <source>
        <dbReference type="SAM" id="Phobius"/>
    </source>
</evidence>
<feature type="transmembrane region" description="Helical" evidence="6">
    <location>
        <begin position="394"/>
        <end position="413"/>
    </location>
</feature>
<dbReference type="Gene3D" id="3.60.15.10">
    <property type="entry name" value="Ribonuclease Z/Hydroxyacylglutathione hydrolase-like"/>
    <property type="match status" value="1"/>
</dbReference>
<dbReference type="InterPro" id="IPR004797">
    <property type="entry name" value="Competence_ComEC/Rec2"/>
</dbReference>
<feature type="transmembrane region" description="Helical" evidence="6">
    <location>
        <begin position="480"/>
        <end position="504"/>
    </location>
</feature>
<evidence type="ECO:0000313" key="8">
    <source>
        <dbReference type="EMBL" id="ALJ27923.1"/>
    </source>
</evidence>
<dbReference type="CDD" id="cd07731">
    <property type="entry name" value="ComA-like_MBL-fold"/>
    <property type="match status" value="1"/>
</dbReference>
<evidence type="ECO:0000259" key="7">
    <source>
        <dbReference type="SMART" id="SM00849"/>
    </source>
</evidence>
<keyword evidence="3 6" id="KW-0812">Transmembrane</keyword>